<feature type="domain" description="ABC transmembrane type-1" evidence="9">
    <location>
        <begin position="86"/>
        <end position="266"/>
    </location>
</feature>
<evidence type="ECO:0000313" key="11">
    <source>
        <dbReference type="Proteomes" id="UP000294513"/>
    </source>
</evidence>
<keyword evidence="2 7" id="KW-0813">Transport</keyword>
<dbReference type="EMBL" id="SMKU01000068">
    <property type="protein sequence ID" value="TDD87847.1"/>
    <property type="molecule type" value="Genomic_DNA"/>
</dbReference>
<dbReference type="Gene3D" id="1.10.3720.10">
    <property type="entry name" value="MetI-like"/>
    <property type="match status" value="1"/>
</dbReference>
<feature type="transmembrane region" description="Helical" evidence="7">
    <location>
        <begin position="123"/>
        <end position="146"/>
    </location>
</feature>
<name>A0A4V2YX31_9ACTN</name>
<feature type="transmembrane region" description="Helical" evidence="7">
    <location>
        <begin position="37"/>
        <end position="54"/>
    </location>
</feature>
<dbReference type="OrthoDB" id="9801163at2"/>
<dbReference type="Pfam" id="PF00528">
    <property type="entry name" value="BPD_transp_1"/>
    <property type="match status" value="1"/>
</dbReference>
<keyword evidence="4 7" id="KW-0812">Transmembrane</keyword>
<dbReference type="InterPro" id="IPR000515">
    <property type="entry name" value="MetI-like"/>
</dbReference>
<evidence type="ECO:0000256" key="8">
    <source>
        <dbReference type="SAM" id="MobiDB-lite"/>
    </source>
</evidence>
<evidence type="ECO:0000256" key="2">
    <source>
        <dbReference type="ARBA" id="ARBA00022448"/>
    </source>
</evidence>
<comment type="caution">
    <text evidence="10">The sequence shown here is derived from an EMBL/GenBank/DDBJ whole genome shotgun (WGS) entry which is preliminary data.</text>
</comment>
<feature type="transmembrane region" description="Helical" evidence="7">
    <location>
        <begin position="92"/>
        <end position="111"/>
    </location>
</feature>
<dbReference type="GO" id="GO:0055085">
    <property type="term" value="P:transmembrane transport"/>
    <property type="evidence" value="ECO:0007669"/>
    <property type="project" value="InterPro"/>
</dbReference>
<keyword evidence="5 7" id="KW-1133">Transmembrane helix</keyword>
<keyword evidence="11" id="KW-1185">Reference proteome</keyword>
<gene>
    <name evidence="10" type="ORF">E1298_15740</name>
</gene>
<dbReference type="PANTHER" id="PTHR30151:SF0">
    <property type="entry name" value="ABC TRANSPORTER PERMEASE PROTEIN MJ0413-RELATED"/>
    <property type="match status" value="1"/>
</dbReference>
<dbReference type="RefSeq" id="WP_131893819.1">
    <property type="nucleotide sequence ID" value="NZ_SMKU01000068.1"/>
</dbReference>
<feature type="transmembrane region" description="Helical" evidence="7">
    <location>
        <begin position="192"/>
        <end position="213"/>
    </location>
</feature>
<dbReference type="PANTHER" id="PTHR30151">
    <property type="entry name" value="ALKANE SULFONATE ABC TRANSPORTER-RELATED, MEMBRANE SUBUNIT"/>
    <property type="match status" value="1"/>
</dbReference>
<feature type="transmembrane region" description="Helical" evidence="7">
    <location>
        <begin position="152"/>
        <end position="171"/>
    </location>
</feature>
<dbReference type="SUPFAM" id="SSF161098">
    <property type="entry name" value="MetI-like"/>
    <property type="match status" value="1"/>
</dbReference>
<accession>A0A4V2YX31</accession>
<reference evidence="10 11" key="1">
    <citation type="submission" date="2019-03" db="EMBL/GenBank/DDBJ databases">
        <title>Draft genome sequences of novel Actinobacteria.</title>
        <authorList>
            <person name="Sahin N."/>
            <person name="Ay H."/>
            <person name="Saygin H."/>
        </authorList>
    </citation>
    <scope>NUCLEOTIDE SEQUENCE [LARGE SCALE GENOMIC DNA]</scope>
    <source>
        <strain evidence="10 11">H3C3</strain>
    </source>
</reference>
<evidence type="ECO:0000256" key="3">
    <source>
        <dbReference type="ARBA" id="ARBA00022475"/>
    </source>
</evidence>
<keyword evidence="6 7" id="KW-0472">Membrane</keyword>
<comment type="similarity">
    <text evidence="7">Belongs to the binding-protein-dependent transport system permease family.</text>
</comment>
<feature type="transmembrane region" description="Helical" evidence="7">
    <location>
        <begin position="247"/>
        <end position="269"/>
    </location>
</feature>
<evidence type="ECO:0000256" key="7">
    <source>
        <dbReference type="RuleBase" id="RU363032"/>
    </source>
</evidence>
<comment type="subcellular location">
    <subcellularLocation>
        <location evidence="1 7">Cell membrane</location>
        <topology evidence="1 7">Multi-pass membrane protein</topology>
    </subcellularLocation>
</comment>
<evidence type="ECO:0000256" key="6">
    <source>
        <dbReference type="ARBA" id="ARBA00023136"/>
    </source>
</evidence>
<evidence type="ECO:0000259" key="9">
    <source>
        <dbReference type="PROSITE" id="PS50928"/>
    </source>
</evidence>
<protein>
    <submittedName>
        <fullName evidence="10">ABC transporter permease</fullName>
    </submittedName>
</protein>
<sequence length="286" mass="30983">MTAATKARSPRGRSGTRAGPRPARRPGVLRRIADRNLPYQLLTFVVLAAGWELYVRQRGGLLIPGFFETVEATVELLGSGELWRAMYVSNQALVLGFGVTVAAGVPAGILLGRFRALERLADVYLNILLVTPMAAIIPLLVMAVGFGLASRVILVTIFSIVMVVVNARAGVRQVDPALIEMARSFGAGERRIWTRVLLPGALPAIMTGIRLGLGRAVTGMVIVELLMVSDALGGMILEYRGLFQAPLLYGTIVIIVAEALLLISLARWAERKLTRWARTTTARSDR</sequence>
<proteinExistence type="inferred from homology"/>
<evidence type="ECO:0000256" key="1">
    <source>
        <dbReference type="ARBA" id="ARBA00004651"/>
    </source>
</evidence>
<dbReference type="CDD" id="cd06261">
    <property type="entry name" value="TM_PBP2"/>
    <property type="match status" value="1"/>
</dbReference>
<dbReference type="InterPro" id="IPR035906">
    <property type="entry name" value="MetI-like_sf"/>
</dbReference>
<evidence type="ECO:0000256" key="5">
    <source>
        <dbReference type="ARBA" id="ARBA00022989"/>
    </source>
</evidence>
<feature type="region of interest" description="Disordered" evidence="8">
    <location>
        <begin position="1"/>
        <end position="25"/>
    </location>
</feature>
<evidence type="ECO:0000313" key="10">
    <source>
        <dbReference type="EMBL" id="TDD87847.1"/>
    </source>
</evidence>
<dbReference type="PROSITE" id="PS50928">
    <property type="entry name" value="ABC_TM1"/>
    <property type="match status" value="1"/>
</dbReference>
<dbReference type="AlphaFoldDB" id="A0A4V2YX31"/>
<keyword evidence="3" id="KW-1003">Cell membrane</keyword>
<dbReference type="Proteomes" id="UP000294513">
    <property type="component" value="Unassembled WGS sequence"/>
</dbReference>
<organism evidence="10 11">
    <name type="scientific">Actinomadura rubrisoli</name>
    <dbReference type="NCBI Taxonomy" id="2530368"/>
    <lineage>
        <taxon>Bacteria</taxon>
        <taxon>Bacillati</taxon>
        <taxon>Actinomycetota</taxon>
        <taxon>Actinomycetes</taxon>
        <taxon>Streptosporangiales</taxon>
        <taxon>Thermomonosporaceae</taxon>
        <taxon>Actinomadura</taxon>
    </lineage>
</organism>
<feature type="compositionally biased region" description="Low complexity" evidence="8">
    <location>
        <begin position="12"/>
        <end position="21"/>
    </location>
</feature>
<evidence type="ECO:0000256" key="4">
    <source>
        <dbReference type="ARBA" id="ARBA00022692"/>
    </source>
</evidence>
<dbReference type="GO" id="GO:0005886">
    <property type="term" value="C:plasma membrane"/>
    <property type="evidence" value="ECO:0007669"/>
    <property type="project" value="UniProtKB-SubCell"/>
</dbReference>